<reference evidence="1 2" key="1">
    <citation type="journal article" date="2010" name="Stand. Genomic Sci.">
        <title>Complete genome sequence of Planctomyces limnophilus type strain (Mu 290).</title>
        <authorList>
            <person name="Labutti K."/>
            <person name="Sikorski J."/>
            <person name="Schneider S."/>
            <person name="Nolan M."/>
            <person name="Lucas S."/>
            <person name="Glavina Del Rio T."/>
            <person name="Tice H."/>
            <person name="Cheng J.F."/>
            <person name="Goodwin L."/>
            <person name="Pitluck S."/>
            <person name="Liolios K."/>
            <person name="Ivanova N."/>
            <person name="Mavromatis K."/>
            <person name="Mikhailova N."/>
            <person name="Pati A."/>
            <person name="Chen A."/>
            <person name="Palaniappan K."/>
            <person name="Land M."/>
            <person name="Hauser L."/>
            <person name="Chang Y.J."/>
            <person name="Jeffries C.D."/>
            <person name="Tindall B.J."/>
            <person name="Rohde M."/>
            <person name="Goker M."/>
            <person name="Woyke T."/>
            <person name="Bristow J."/>
            <person name="Eisen J.A."/>
            <person name="Markowitz V."/>
            <person name="Hugenholtz P."/>
            <person name="Kyrpides N.C."/>
            <person name="Klenk H.P."/>
            <person name="Lapidus A."/>
        </authorList>
    </citation>
    <scope>NUCLEOTIDE SEQUENCE [LARGE SCALE GENOMIC DNA]</scope>
    <source>
        <strain evidence="2">ATCC 43296 / DSM 3776 / IFAM 1008 / 290</strain>
    </source>
</reference>
<accession>D5SRW1</accession>
<dbReference type="STRING" id="521674.Plim_0800"/>
<gene>
    <name evidence="1" type="ordered locus">Plim_0800</name>
</gene>
<sequence length="76" mass="8519">MESPAGMGNVAFKNPFLDQRANSNLIFSRQGAIQIVLISGCDSNPMSGELKLWQFQYDWINIDFRYLAVAGTFDKA</sequence>
<evidence type="ECO:0000313" key="1">
    <source>
        <dbReference type="EMBL" id="ADG66645.1"/>
    </source>
</evidence>
<dbReference type="HOGENOM" id="CLU_2651308_0_0_0"/>
<keyword evidence="2" id="KW-1185">Reference proteome</keyword>
<protein>
    <submittedName>
        <fullName evidence="1">Uncharacterized protein</fullName>
    </submittedName>
</protein>
<organism evidence="1 2">
    <name type="scientific">Planctopirus limnophila (strain ATCC 43296 / DSM 3776 / IFAM 1008 / Mu 290)</name>
    <name type="common">Planctomyces limnophilus</name>
    <dbReference type="NCBI Taxonomy" id="521674"/>
    <lineage>
        <taxon>Bacteria</taxon>
        <taxon>Pseudomonadati</taxon>
        <taxon>Planctomycetota</taxon>
        <taxon>Planctomycetia</taxon>
        <taxon>Planctomycetales</taxon>
        <taxon>Planctomycetaceae</taxon>
        <taxon>Planctopirus</taxon>
    </lineage>
</organism>
<dbReference type="KEGG" id="plm:Plim_0800"/>
<proteinExistence type="predicted"/>
<evidence type="ECO:0000313" key="2">
    <source>
        <dbReference type="Proteomes" id="UP000002220"/>
    </source>
</evidence>
<dbReference type="Proteomes" id="UP000002220">
    <property type="component" value="Chromosome"/>
</dbReference>
<dbReference type="AlphaFoldDB" id="D5SRW1"/>
<name>D5SRW1_PLAL2</name>
<dbReference type="EMBL" id="CP001744">
    <property type="protein sequence ID" value="ADG66645.1"/>
    <property type="molecule type" value="Genomic_DNA"/>
</dbReference>